<dbReference type="RefSeq" id="WP_380715023.1">
    <property type="nucleotide sequence ID" value="NZ_JBHSGI010000002.1"/>
</dbReference>
<dbReference type="SUPFAM" id="SSF54909">
    <property type="entry name" value="Dimeric alpha+beta barrel"/>
    <property type="match status" value="1"/>
</dbReference>
<dbReference type="Gene3D" id="3.30.70.100">
    <property type="match status" value="1"/>
</dbReference>
<protein>
    <submittedName>
        <fullName evidence="1">DUF1428 domain-containing protein</fullName>
    </submittedName>
</protein>
<organism evidence="1 2">
    <name type="scientific">Seohaeicola nanhaiensis</name>
    <dbReference type="NCBI Taxonomy" id="1387282"/>
    <lineage>
        <taxon>Bacteria</taxon>
        <taxon>Pseudomonadati</taxon>
        <taxon>Pseudomonadota</taxon>
        <taxon>Alphaproteobacteria</taxon>
        <taxon>Rhodobacterales</taxon>
        <taxon>Roseobacteraceae</taxon>
        <taxon>Seohaeicola</taxon>
    </lineage>
</organism>
<gene>
    <name evidence="1" type="ORF">ACFO5X_00940</name>
</gene>
<evidence type="ECO:0000313" key="1">
    <source>
        <dbReference type="EMBL" id="MFC4667105.1"/>
    </source>
</evidence>
<dbReference type="Pfam" id="PF07237">
    <property type="entry name" value="DUF1428"/>
    <property type="match status" value="1"/>
</dbReference>
<evidence type="ECO:0000313" key="2">
    <source>
        <dbReference type="Proteomes" id="UP001595973"/>
    </source>
</evidence>
<proteinExistence type="predicted"/>
<name>A0ABV9KA88_9RHOB</name>
<dbReference type="EMBL" id="JBHSGI010000002">
    <property type="protein sequence ID" value="MFC4667105.1"/>
    <property type="molecule type" value="Genomic_DNA"/>
</dbReference>
<comment type="caution">
    <text evidence="1">The sequence shown here is derived from an EMBL/GenBank/DDBJ whole genome shotgun (WGS) entry which is preliminary data.</text>
</comment>
<dbReference type="InterPro" id="IPR009874">
    <property type="entry name" value="DUF1428"/>
</dbReference>
<dbReference type="Proteomes" id="UP001595973">
    <property type="component" value="Unassembled WGS sequence"/>
</dbReference>
<accession>A0ABV9KA88</accession>
<dbReference type="InterPro" id="IPR011008">
    <property type="entry name" value="Dimeric_a/b-barrel"/>
</dbReference>
<keyword evidence="2" id="KW-1185">Reference proteome</keyword>
<reference evidence="2" key="1">
    <citation type="journal article" date="2019" name="Int. J. Syst. Evol. Microbiol.">
        <title>The Global Catalogue of Microorganisms (GCM) 10K type strain sequencing project: providing services to taxonomists for standard genome sequencing and annotation.</title>
        <authorList>
            <consortium name="The Broad Institute Genomics Platform"/>
            <consortium name="The Broad Institute Genome Sequencing Center for Infectious Disease"/>
            <person name="Wu L."/>
            <person name="Ma J."/>
        </authorList>
    </citation>
    <scope>NUCLEOTIDE SEQUENCE [LARGE SCALE GENOMIC DNA]</scope>
    <source>
        <strain evidence="2">CGMCC 4.7283</strain>
    </source>
</reference>
<dbReference type="PIRSF" id="PIRSF007028">
    <property type="entry name" value="UCP007028"/>
    <property type="match status" value="1"/>
</dbReference>
<sequence>MTYVDGVVTAVANDRKDEFIAFSKKLTPLFRKLGALQVVDCWGETVPEGKLTSFPMAVKCGPDETVCFSWMLWPSKAVRDAGWAAFEADPKLAEMMQPAPFDGKRMIFGGFEVVSEG</sequence>